<dbReference type="SUPFAM" id="SSF47576">
    <property type="entry name" value="Calponin-homology domain, CH-domain"/>
    <property type="match status" value="1"/>
</dbReference>
<feature type="compositionally biased region" description="Polar residues" evidence="6">
    <location>
        <begin position="1027"/>
        <end position="1040"/>
    </location>
</feature>
<dbReference type="Gene3D" id="1.10.418.10">
    <property type="entry name" value="Calponin-like domain"/>
    <property type="match status" value="1"/>
</dbReference>
<proteinExistence type="inferred from homology"/>
<feature type="domain" description="Calponin-homology (CH)" evidence="7">
    <location>
        <begin position="74"/>
        <end position="197"/>
    </location>
</feature>
<dbReference type="SMART" id="SM00033">
    <property type="entry name" value="CH"/>
    <property type="match status" value="1"/>
</dbReference>
<feature type="coiled-coil region" evidence="5">
    <location>
        <begin position="373"/>
        <end position="470"/>
    </location>
</feature>
<dbReference type="FunFam" id="3.40.850.10:FF:000178">
    <property type="entry name" value="Kinesin-related protein3"/>
    <property type="match status" value="1"/>
</dbReference>
<organism evidence="9 10">
    <name type="scientific">Adiantum capillus-veneris</name>
    <name type="common">Maidenhair fern</name>
    <dbReference type="NCBI Taxonomy" id="13818"/>
    <lineage>
        <taxon>Eukaryota</taxon>
        <taxon>Viridiplantae</taxon>
        <taxon>Streptophyta</taxon>
        <taxon>Embryophyta</taxon>
        <taxon>Tracheophyta</taxon>
        <taxon>Polypodiopsida</taxon>
        <taxon>Polypodiidae</taxon>
        <taxon>Polypodiales</taxon>
        <taxon>Pteridineae</taxon>
        <taxon>Pteridaceae</taxon>
        <taxon>Vittarioideae</taxon>
        <taxon>Adiantum</taxon>
    </lineage>
</organism>
<evidence type="ECO:0000256" key="5">
    <source>
        <dbReference type="SAM" id="Coils"/>
    </source>
</evidence>
<dbReference type="GO" id="GO:0007018">
    <property type="term" value="P:microtubule-based movement"/>
    <property type="evidence" value="ECO:0007669"/>
    <property type="project" value="InterPro"/>
</dbReference>
<feature type="region of interest" description="Disordered" evidence="6">
    <location>
        <begin position="1022"/>
        <end position="1148"/>
    </location>
</feature>
<gene>
    <name evidence="9" type="ORF">GOP47_0020015</name>
</gene>
<dbReference type="GO" id="GO:0005524">
    <property type="term" value="F:ATP binding"/>
    <property type="evidence" value="ECO:0007669"/>
    <property type="project" value="UniProtKB-UniRule"/>
</dbReference>
<dbReference type="OrthoDB" id="3176171at2759"/>
<protein>
    <submittedName>
        <fullName evidence="9">Uncharacterized protein</fullName>
    </submittedName>
</protein>
<dbReference type="FunFam" id="1.10.418.10:FF:000073">
    <property type="entry name" value="Kinesin-like protein KIN-14L"/>
    <property type="match status" value="1"/>
</dbReference>
<dbReference type="PRINTS" id="PR00380">
    <property type="entry name" value="KINESINHEAVY"/>
</dbReference>
<feature type="compositionally biased region" description="Basic and acidic residues" evidence="6">
    <location>
        <begin position="835"/>
        <end position="856"/>
    </location>
</feature>
<dbReference type="CDD" id="cd21203">
    <property type="entry name" value="CH_AtKIN14-like"/>
    <property type="match status" value="1"/>
</dbReference>
<dbReference type="Gene3D" id="3.40.850.10">
    <property type="entry name" value="Kinesin motor domain"/>
    <property type="match status" value="1"/>
</dbReference>
<evidence type="ECO:0000256" key="2">
    <source>
        <dbReference type="ARBA" id="ARBA00022528"/>
    </source>
</evidence>
<dbReference type="InterPro" id="IPR001752">
    <property type="entry name" value="Kinesin_motor_dom"/>
</dbReference>
<feature type="domain" description="Kinesin motor" evidence="8">
    <location>
        <begin position="470"/>
        <end position="800"/>
    </location>
</feature>
<feature type="compositionally biased region" description="Basic and acidic residues" evidence="6">
    <location>
        <begin position="1062"/>
        <end position="1071"/>
    </location>
</feature>
<dbReference type="PROSITE" id="PS50021">
    <property type="entry name" value="CH"/>
    <property type="match status" value="1"/>
</dbReference>
<dbReference type="InterPro" id="IPR036872">
    <property type="entry name" value="CH_dom_sf"/>
</dbReference>
<keyword evidence="2" id="KW-0150">Chloroplast</keyword>
<accession>A0A9D4Z907</accession>
<dbReference type="EMBL" id="JABFUD020000019">
    <property type="protein sequence ID" value="KAI5065320.1"/>
    <property type="molecule type" value="Genomic_DNA"/>
</dbReference>
<dbReference type="Pfam" id="PF00307">
    <property type="entry name" value="CH"/>
    <property type="match status" value="1"/>
</dbReference>
<sequence>MASSAKFQNHSVSPTTIAADSSFNIQSTNRAFSKNQAPPLSEARNAMEELIQQQQQQLGLSDMNLASRKANEAAVRRFQAASWLQKMVGPLDLSPEPSEEEFRLCLRNGIVLCNLMNRIHPGAVPKIVENPTFSFPPQEGAPLSAYQYFENLRNFLVAVEELNLPSFEASDLDEGALPTGLPVKVVDCILSLKAYHEWQQAGGQGLWKIVGPLKPSCPSKALSKSSPGAPGQITQATSRSNSQGTNTGALDDELGSHHGMPGLNRVCINGQFPHEELENGWSNFDSNAGWVHQVCRKFVEVYLAKRKEVDMYVPCEVLMRMVMMVLHDKQPAEIPVIVEFMLKRVIEESDRRFSGQVKRSLSKGLEDLNISSRDSLDEKKVALQREIQRLRSLDHDRAEQLDLQRDELQELRLAFESMRLECQDAQLGWEEEMENLSSKMQGLVQAAEEYHKVAAENRELYNQVQDLKGNIRVYCRVRPFLRGQNVTQTTVDYIGEKGSITIANPTKQGKEHRKLFNFNKVFGPSASQEEVFLDTQPLIRSVLDGFNVCIFAYGQTGSGKTYTMTGPNNPTPKDWGVNFRALHDLFELAQYRNDLIQYEVGVQIIEIYNEQVRDLLSCLVLNSINTLEIRNSSQQNGLNVPDASMISVQSTEDVLDLMKLGHRNRAVGATALNDRSSRSHSVLTVHIKGKELASGALLRGCLHLVDLAGSERVDKSEATGDRLKEAQHINKSLSALGDVIAALAQKNAHVPYRNSKLTQLLQDSLGGHAKTLMFVHVSPDADSHGETISTLKFAERVALVELGAAQSNKESGDIRELKEQVTFLREALAKKDSEFERIQKESRSKLNNESNHERPKSKASHANGPVHVQSNRRQPLEEVRQVQNSVSHSDYRTSDHPMQPHSPLGNQAAFFGLSPEDSGKRKTSGKPPRDHLLSPPHVTSHRMSRNKLPLDYNAGEVIHPINHTHHNLTVRAGRNGFTANGHGFNDVHDPKRQQNGHAPFSANEAGCHSPFTDSVKNFHVHHRRSHSYTYPESGDGSTEGSPGRQDEYDEYEEDDEGTSDFSEERWHKDADTMSPCSLRGDGSHHASVVQEKGRPEGDRRNGAPTYLQQGGSPHVKKGVESSPSSTSSGGGGGGGREREDVFGGEAGSNNDFGQCIQRIVDIQSNQLIQRSSQSSNTENFCYNLNCRHDMP</sequence>
<dbReference type="FunFam" id="3.40.850.10:FF:000111">
    <property type="entry name" value="p-loop nucleoside triphosphate hydrolase superfamily protein with CH (Calponin Homology) domain"/>
    <property type="match status" value="1"/>
</dbReference>
<evidence type="ECO:0000256" key="1">
    <source>
        <dbReference type="ARBA" id="ARBA00010899"/>
    </source>
</evidence>
<dbReference type="AlphaFoldDB" id="A0A9D4Z907"/>
<feature type="region of interest" description="Disordered" evidence="6">
    <location>
        <begin position="835"/>
        <end position="945"/>
    </location>
</feature>
<dbReference type="GO" id="GO:0008017">
    <property type="term" value="F:microtubule binding"/>
    <property type="evidence" value="ECO:0007669"/>
    <property type="project" value="InterPro"/>
</dbReference>
<keyword evidence="4" id="KW-0547">Nucleotide-binding</keyword>
<evidence type="ECO:0000259" key="7">
    <source>
        <dbReference type="PROSITE" id="PS50021"/>
    </source>
</evidence>
<evidence type="ECO:0000256" key="6">
    <source>
        <dbReference type="SAM" id="MobiDB-lite"/>
    </source>
</evidence>
<evidence type="ECO:0000313" key="9">
    <source>
        <dbReference type="EMBL" id="KAI5065320.1"/>
    </source>
</evidence>
<evidence type="ECO:0000259" key="8">
    <source>
        <dbReference type="PROSITE" id="PS50067"/>
    </source>
</evidence>
<name>A0A9D4Z907_ADICA</name>
<keyword evidence="5" id="KW-0175">Coiled coil</keyword>
<dbReference type="SMART" id="SM00129">
    <property type="entry name" value="KISc"/>
    <property type="match status" value="1"/>
</dbReference>
<feature type="region of interest" description="Disordered" evidence="6">
    <location>
        <begin position="979"/>
        <end position="1005"/>
    </location>
</feature>
<dbReference type="SUPFAM" id="SSF52540">
    <property type="entry name" value="P-loop containing nucleoside triphosphate hydrolases"/>
    <property type="match status" value="1"/>
</dbReference>
<dbReference type="GO" id="GO:0003777">
    <property type="term" value="F:microtubule motor activity"/>
    <property type="evidence" value="ECO:0007669"/>
    <property type="project" value="InterPro"/>
</dbReference>
<dbReference type="PROSITE" id="PS50067">
    <property type="entry name" value="KINESIN_MOTOR_2"/>
    <property type="match status" value="1"/>
</dbReference>
<evidence type="ECO:0000256" key="4">
    <source>
        <dbReference type="PROSITE-ProRule" id="PRU00283"/>
    </source>
</evidence>
<dbReference type="PANTHER" id="PTHR47972">
    <property type="entry name" value="KINESIN-LIKE PROTEIN KLP-3"/>
    <property type="match status" value="1"/>
</dbReference>
<dbReference type="Pfam" id="PF00225">
    <property type="entry name" value="Kinesin"/>
    <property type="match status" value="1"/>
</dbReference>
<reference evidence="9" key="1">
    <citation type="submission" date="2021-01" db="EMBL/GenBank/DDBJ databases">
        <title>Adiantum capillus-veneris genome.</title>
        <authorList>
            <person name="Fang Y."/>
            <person name="Liao Q."/>
        </authorList>
    </citation>
    <scope>NUCLEOTIDE SEQUENCE</scope>
    <source>
        <strain evidence="9">H3</strain>
        <tissue evidence="9">Leaf</tissue>
    </source>
</reference>
<keyword evidence="3 4" id="KW-0505">Motor protein</keyword>
<feature type="binding site" evidence="4">
    <location>
        <begin position="554"/>
        <end position="561"/>
    </location>
    <ligand>
        <name>ATP</name>
        <dbReference type="ChEBI" id="CHEBI:30616"/>
    </ligand>
</feature>
<evidence type="ECO:0000313" key="10">
    <source>
        <dbReference type="Proteomes" id="UP000886520"/>
    </source>
</evidence>
<dbReference type="InterPro" id="IPR001715">
    <property type="entry name" value="CH_dom"/>
</dbReference>
<keyword evidence="4" id="KW-0067">ATP-binding</keyword>
<feature type="compositionally biased region" description="Basic and acidic residues" evidence="6">
    <location>
        <begin position="1091"/>
        <end position="1101"/>
    </location>
</feature>
<dbReference type="InterPro" id="IPR036961">
    <property type="entry name" value="Kinesin_motor_dom_sf"/>
</dbReference>
<feature type="compositionally biased region" description="Polar residues" evidence="6">
    <location>
        <begin position="222"/>
        <end position="248"/>
    </location>
</feature>
<evidence type="ECO:0000256" key="3">
    <source>
        <dbReference type="ARBA" id="ARBA00023175"/>
    </source>
</evidence>
<dbReference type="Proteomes" id="UP000886520">
    <property type="component" value="Chromosome 19"/>
</dbReference>
<keyword evidence="10" id="KW-1185">Reference proteome</keyword>
<dbReference type="InterPro" id="IPR027417">
    <property type="entry name" value="P-loop_NTPase"/>
</dbReference>
<dbReference type="PANTHER" id="PTHR47972:SF28">
    <property type="entry name" value="KINESIN-LIKE PROTEIN KLP-3"/>
    <property type="match status" value="1"/>
</dbReference>
<keyword evidence="2" id="KW-0934">Plastid</keyword>
<dbReference type="GO" id="GO:0015630">
    <property type="term" value="C:microtubule cytoskeleton"/>
    <property type="evidence" value="ECO:0007669"/>
    <property type="project" value="TreeGrafter"/>
</dbReference>
<dbReference type="InterPro" id="IPR027640">
    <property type="entry name" value="Kinesin-like_fam"/>
</dbReference>
<comment type="caution">
    <text evidence="9">The sequence shown here is derived from an EMBL/GenBank/DDBJ whole genome shotgun (WGS) entry which is preliminary data.</text>
</comment>
<feature type="compositionally biased region" description="Acidic residues" evidence="6">
    <location>
        <begin position="1047"/>
        <end position="1058"/>
    </location>
</feature>
<comment type="similarity">
    <text evidence="1">Belongs to the TRAFAC class myosin-kinesin ATPase superfamily. Kinesin family. KIN-14 subfamily.</text>
</comment>
<feature type="region of interest" description="Disordered" evidence="6">
    <location>
        <begin position="218"/>
        <end position="253"/>
    </location>
</feature>
<dbReference type="CDD" id="cd01366">
    <property type="entry name" value="KISc_C_terminal"/>
    <property type="match status" value="1"/>
</dbReference>